<organism evidence="1 2">
    <name type="scientific">Dreissena polymorpha</name>
    <name type="common">Zebra mussel</name>
    <name type="synonym">Mytilus polymorpha</name>
    <dbReference type="NCBI Taxonomy" id="45954"/>
    <lineage>
        <taxon>Eukaryota</taxon>
        <taxon>Metazoa</taxon>
        <taxon>Spiralia</taxon>
        <taxon>Lophotrochozoa</taxon>
        <taxon>Mollusca</taxon>
        <taxon>Bivalvia</taxon>
        <taxon>Autobranchia</taxon>
        <taxon>Heteroconchia</taxon>
        <taxon>Euheterodonta</taxon>
        <taxon>Imparidentia</taxon>
        <taxon>Neoheterodontei</taxon>
        <taxon>Myida</taxon>
        <taxon>Dreissenoidea</taxon>
        <taxon>Dreissenidae</taxon>
        <taxon>Dreissena</taxon>
    </lineage>
</organism>
<evidence type="ECO:0000313" key="2">
    <source>
        <dbReference type="Proteomes" id="UP000828390"/>
    </source>
</evidence>
<dbReference type="AlphaFoldDB" id="A0A9D3YUS7"/>
<dbReference type="EMBL" id="JAIWYP010000014">
    <property type="protein sequence ID" value="KAH3706149.1"/>
    <property type="molecule type" value="Genomic_DNA"/>
</dbReference>
<reference evidence="1" key="2">
    <citation type="submission" date="2020-11" db="EMBL/GenBank/DDBJ databases">
        <authorList>
            <person name="McCartney M.A."/>
            <person name="Auch B."/>
            <person name="Kono T."/>
            <person name="Mallez S."/>
            <person name="Becker A."/>
            <person name="Gohl D.M."/>
            <person name="Silverstein K.A.T."/>
            <person name="Koren S."/>
            <person name="Bechman K.B."/>
            <person name="Herman A."/>
            <person name="Abrahante J.E."/>
            <person name="Garbe J."/>
        </authorList>
    </citation>
    <scope>NUCLEOTIDE SEQUENCE</scope>
    <source>
        <strain evidence="1">Duluth1</strain>
        <tissue evidence="1">Whole animal</tissue>
    </source>
</reference>
<name>A0A9D3YUS7_DREPO</name>
<reference evidence="1" key="1">
    <citation type="journal article" date="2019" name="bioRxiv">
        <title>The Genome of the Zebra Mussel, Dreissena polymorpha: A Resource for Invasive Species Research.</title>
        <authorList>
            <person name="McCartney M.A."/>
            <person name="Auch B."/>
            <person name="Kono T."/>
            <person name="Mallez S."/>
            <person name="Zhang Y."/>
            <person name="Obille A."/>
            <person name="Becker A."/>
            <person name="Abrahante J.E."/>
            <person name="Garbe J."/>
            <person name="Badalamenti J.P."/>
            <person name="Herman A."/>
            <person name="Mangelson H."/>
            <person name="Liachko I."/>
            <person name="Sullivan S."/>
            <person name="Sone E.D."/>
            <person name="Koren S."/>
            <person name="Silverstein K.A.T."/>
            <person name="Beckman K.B."/>
            <person name="Gohl D.M."/>
        </authorList>
    </citation>
    <scope>NUCLEOTIDE SEQUENCE</scope>
    <source>
        <strain evidence="1">Duluth1</strain>
        <tissue evidence="1">Whole animal</tissue>
    </source>
</reference>
<gene>
    <name evidence="1" type="ORF">DPMN_065529</name>
</gene>
<protein>
    <submittedName>
        <fullName evidence="1">Uncharacterized protein</fullName>
    </submittedName>
</protein>
<accession>A0A9D3YUS7</accession>
<evidence type="ECO:0000313" key="1">
    <source>
        <dbReference type="EMBL" id="KAH3706149.1"/>
    </source>
</evidence>
<dbReference type="Proteomes" id="UP000828390">
    <property type="component" value="Unassembled WGS sequence"/>
</dbReference>
<sequence>MKHFRPKVVLKLFSEGQKSMVFHPEIASSNISKLTLQFLKKMNVHFMDKWIPKTPAAAPMDYMGRAL</sequence>
<comment type="caution">
    <text evidence="1">The sequence shown here is derived from an EMBL/GenBank/DDBJ whole genome shotgun (WGS) entry which is preliminary data.</text>
</comment>
<proteinExistence type="predicted"/>
<keyword evidence="2" id="KW-1185">Reference proteome</keyword>